<dbReference type="GO" id="GO:0016787">
    <property type="term" value="F:hydrolase activity"/>
    <property type="evidence" value="ECO:0007669"/>
    <property type="project" value="UniProtKB-UniRule"/>
</dbReference>
<evidence type="ECO:0000259" key="5">
    <source>
        <dbReference type="PROSITE" id="PS51635"/>
    </source>
</evidence>
<dbReference type="AlphaFoldDB" id="A0A1M6MAX4"/>
<dbReference type="PROSITE" id="PS51635">
    <property type="entry name" value="PNPLA"/>
    <property type="match status" value="1"/>
</dbReference>
<comment type="caution">
    <text evidence="4">Lacks conserved residue(s) required for the propagation of feature annotation.</text>
</comment>
<keyword evidence="7" id="KW-1185">Reference proteome</keyword>
<evidence type="ECO:0000313" key="6">
    <source>
        <dbReference type="EMBL" id="SHJ80520.1"/>
    </source>
</evidence>
<dbReference type="EMBL" id="FQZD01000040">
    <property type="protein sequence ID" value="SHJ80520.1"/>
    <property type="molecule type" value="Genomic_DNA"/>
</dbReference>
<dbReference type="RefSeq" id="WP_188128378.1">
    <property type="nucleotide sequence ID" value="NZ_FQZD01000040.1"/>
</dbReference>
<sequence>MKKVGLALCGGAVRALAHIGVLKVFHREKIGIHSICGTSMGAIIGGLYACGVTPERMEAIIDEMPLLRSVNLGIGQKGLLGDRVYQYLLQILEREACAKQIEQLAISFKAVSVDLISGRQVVHEQGPLLLALKASSAIPGILPPVKWGELLLVDGGVLNNMPVNLLDDGVVDIKIAVDVNVPMLAKEPQNLPELLFPTYNVMMSSIRTATLPAADLIIQPDVQDVFALDVRKMKAAIRAGEQAAEAQRKNILTLIS</sequence>
<feature type="domain" description="PNPLA" evidence="5">
    <location>
        <begin position="6"/>
        <end position="167"/>
    </location>
</feature>
<feature type="short sequence motif" description="DGA/G" evidence="4">
    <location>
        <begin position="154"/>
        <end position="156"/>
    </location>
</feature>
<dbReference type="Proteomes" id="UP000322917">
    <property type="component" value="Unassembled WGS sequence"/>
</dbReference>
<dbReference type="InterPro" id="IPR016035">
    <property type="entry name" value="Acyl_Trfase/lysoPLipase"/>
</dbReference>
<dbReference type="SUPFAM" id="SSF52151">
    <property type="entry name" value="FabD/lysophospholipase-like"/>
    <property type="match status" value="1"/>
</dbReference>
<feature type="active site" description="Proton acceptor" evidence="4">
    <location>
        <position position="154"/>
    </location>
</feature>
<evidence type="ECO:0000256" key="2">
    <source>
        <dbReference type="ARBA" id="ARBA00022963"/>
    </source>
</evidence>
<keyword evidence="2 4" id="KW-0442">Lipid degradation</keyword>
<reference evidence="6 7" key="1">
    <citation type="submission" date="2016-11" db="EMBL/GenBank/DDBJ databases">
        <authorList>
            <person name="Varghese N."/>
            <person name="Submissions S."/>
        </authorList>
    </citation>
    <scope>NUCLEOTIDE SEQUENCE [LARGE SCALE GENOMIC DNA]</scope>
    <source>
        <strain evidence="6 7">DSM 15287</strain>
    </source>
</reference>
<accession>A0A1M6MAX4</accession>
<keyword evidence="3 4" id="KW-0443">Lipid metabolism</keyword>
<dbReference type="InterPro" id="IPR002641">
    <property type="entry name" value="PNPLA_dom"/>
</dbReference>
<dbReference type="Pfam" id="PF01734">
    <property type="entry name" value="Patatin"/>
    <property type="match status" value="1"/>
</dbReference>
<gene>
    <name evidence="6" type="ORF">SAMN02745170_03372</name>
</gene>
<evidence type="ECO:0000256" key="1">
    <source>
        <dbReference type="ARBA" id="ARBA00022801"/>
    </source>
</evidence>
<dbReference type="CDD" id="cd07205">
    <property type="entry name" value="Pat_PNPLA6_PNPLA7_NTE1_like"/>
    <property type="match status" value="1"/>
</dbReference>
<dbReference type="PANTHER" id="PTHR14226">
    <property type="entry name" value="NEUROPATHY TARGET ESTERASE/SWISS CHEESE D.MELANOGASTER"/>
    <property type="match status" value="1"/>
</dbReference>
<feature type="active site" description="Nucleophile" evidence="4">
    <location>
        <position position="39"/>
    </location>
</feature>
<proteinExistence type="predicted"/>
<evidence type="ECO:0000256" key="3">
    <source>
        <dbReference type="ARBA" id="ARBA00023098"/>
    </source>
</evidence>
<protein>
    <submittedName>
        <fullName evidence="6">NTE family protein</fullName>
    </submittedName>
</protein>
<dbReference type="InterPro" id="IPR050301">
    <property type="entry name" value="NTE"/>
</dbReference>
<name>A0A1M6MAX4_9FIRM</name>
<dbReference type="Gene3D" id="3.40.1090.10">
    <property type="entry name" value="Cytosolic phospholipase A2 catalytic domain"/>
    <property type="match status" value="2"/>
</dbReference>
<evidence type="ECO:0000256" key="4">
    <source>
        <dbReference type="PROSITE-ProRule" id="PRU01161"/>
    </source>
</evidence>
<evidence type="ECO:0000313" key="7">
    <source>
        <dbReference type="Proteomes" id="UP000322917"/>
    </source>
</evidence>
<feature type="short sequence motif" description="GXSXG" evidence="4">
    <location>
        <begin position="37"/>
        <end position="41"/>
    </location>
</feature>
<organism evidence="6 7">
    <name type="scientific">Propionispora hippei DSM 15287</name>
    <dbReference type="NCBI Taxonomy" id="1123003"/>
    <lineage>
        <taxon>Bacteria</taxon>
        <taxon>Bacillati</taxon>
        <taxon>Bacillota</taxon>
        <taxon>Negativicutes</taxon>
        <taxon>Selenomonadales</taxon>
        <taxon>Sporomusaceae</taxon>
        <taxon>Propionispora</taxon>
    </lineage>
</organism>
<keyword evidence="1 4" id="KW-0378">Hydrolase</keyword>
<dbReference type="PANTHER" id="PTHR14226:SF76">
    <property type="entry name" value="NTE FAMILY PROTEIN RSSA"/>
    <property type="match status" value="1"/>
</dbReference>
<dbReference type="GO" id="GO:0016042">
    <property type="term" value="P:lipid catabolic process"/>
    <property type="evidence" value="ECO:0007669"/>
    <property type="project" value="UniProtKB-UniRule"/>
</dbReference>